<comment type="caution">
    <text evidence="2">The sequence shown here is derived from an EMBL/GenBank/DDBJ whole genome shotgun (WGS) entry which is preliminary data.</text>
</comment>
<dbReference type="AlphaFoldDB" id="A0A1X1KA98"/>
<dbReference type="EMBL" id="NCVF01000017">
    <property type="protein sequence ID" value="ORO96355.1"/>
    <property type="molecule type" value="Genomic_DNA"/>
</dbReference>
<gene>
    <name evidence="2" type="ORF">B7700_01145</name>
</gene>
<evidence type="ECO:0000256" key="1">
    <source>
        <dbReference type="SAM" id="MobiDB-lite"/>
    </source>
</evidence>
<feature type="region of interest" description="Disordered" evidence="1">
    <location>
        <begin position="14"/>
        <end position="43"/>
    </location>
</feature>
<dbReference type="RefSeq" id="WP_084886579.1">
    <property type="nucleotide sequence ID" value="NZ_CAMHZR010000001.1"/>
</dbReference>
<organism evidence="2 3">
    <name type="scientific">Streptococcus mitis</name>
    <dbReference type="NCBI Taxonomy" id="28037"/>
    <lineage>
        <taxon>Bacteria</taxon>
        <taxon>Bacillati</taxon>
        <taxon>Bacillota</taxon>
        <taxon>Bacilli</taxon>
        <taxon>Lactobacillales</taxon>
        <taxon>Streptococcaceae</taxon>
        <taxon>Streptococcus</taxon>
        <taxon>Streptococcus mitis group</taxon>
    </lineage>
</organism>
<name>A0A1X1KA98_STRMT</name>
<protein>
    <submittedName>
        <fullName evidence="2">Uncharacterized protein</fullName>
    </submittedName>
</protein>
<proteinExistence type="predicted"/>
<evidence type="ECO:0000313" key="2">
    <source>
        <dbReference type="EMBL" id="ORO96355.1"/>
    </source>
</evidence>
<feature type="compositionally biased region" description="Basic residues" evidence="1">
    <location>
        <begin position="26"/>
        <end position="40"/>
    </location>
</feature>
<accession>A0A1X1KA98</accession>
<sequence length="83" mass="9331">MAFEIKKDKISKALGETLPSVPKAKSQGRRAGRPSGKTKHPYQFTLKPQNREKLDRIAEQAGYSGASTFLDDWIESYIESSEE</sequence>
<reference evidence="2 3" key="1">
    <citation type="journal article" date="2016" name="Eur. J. Clin. Microbiol. Infect. Dis.">
        <title>Whole genome sequencing as a tool for phylogenetic analysis of clinical strains of Mitis group streptococci.</title>
        <authorList>
            <person name="Rasmussen L.H."/>
            <person name="Dargis R."/>
            <person name="Hojholt K."/>
            <person name="Christensen J.J."/>
            <person name="Skovgaard O."/>
            <person name="Justesen U.S."/>
            <person name="Rosenvinge F.S."/>
            <person name="Moser C."/>
            <person name="Lukjancenko O."/>
            <person name="Rasmussen S."/>
            <person name="Nielsen X.C."/>
        </authorList>
    </citation>
    <scope>NUCLEOTIDE SEQUENCE [LARGE SCALE GENOMIC DNA]</scope>
    <source>
        <strain evidence="2 3">RH_50275_09</strain>
    </source>
</reference>
<dbReference type="Proteomes" id="UP000193929">
    <property type="component" value="Unassembled WGS sequence"/>
</dbReference>
<evidence type="ECO:0000313" key="3">
    <source>
        <dbReference type="Proteomes" id="UP000193929"/>
    </source>
</evidence>